<dbReference type="RefSeq" id="XP_040726782.1">
    <property type="nucleotide sequence ID" value="XM_040868937.1"/>
</dbReference>
<evidence type="ECO:0000313" key="2">
    <source>
        <dbReference type="EMBL" id="ORY84999.1"/>
    </source>
</evidence>
<name>A0A1Y2FM48_PROLT</name>
<dbReference type="GeneID" id="63785536"/>
<sequence length="253" mass="28279">MKCSASCHCEIYNNISHIRMPSYKINNQLFELSPLKDATYWKFLTRRKLSDMHNDCHPAHVRENRVYKPGRNEEQSQWIPGPYTVEHIRIQCLPVTEKTICPSRRKKAPGRSKYTPGVCPPAGLLQQAPSTCLPLETLMRPDLPQQSETGVPEEVPNQTTGCYTMIFSPMSPGFGQDTCSGDIDDLTRCYASYFQSADPSSSLQPPSQETESMDELLREIGMLAQEVGGGPSTGDDSSQAKDDDKRKIALGYL</sequence>
<reference evidence="2 3" key="1">
    <citation type="submission" date="2016-07" db="EMBL/GenBank/DDBJ databases">
        <title>Pervasive Adenine N6-methylation of Active Genes in Fungi.</title>
        <authorList>
            <consortium name="DOE Joint Genome Institute"/>
            <person name="Mondo S.J."/>
            <person name="Dannebaum R.O."/>
            <person name="Kuo R.C."/>
            <person name="Labutti K."/>
            <person name="Haridas S."/>
            <person name="Kuo A."/>
            <person name="Salamov A."/>
            <person name="Ahrendt S.R."/>
            <person name="Lipzen A."/>
            <person name="Sullivan W."/>
            <person name="Andreopoulos W.B."/>
            <person name="Clum A."/>
            <person name="Lindquist E."/>
            <person name="Daum C."/>
            <person name="Ramamoorthy G.K."/>
            <person name="Gryganskyi A."/>
            <person name="Culley D."/>
            <person name="Magnuson J.K."/>
            <person name="James T.Y."/>
            <person name="O'Malley M.A."/>
            <person name="Stajich J.E."/>
            <person name="Spatafora J.W."/>
            <person name="Visel A."/>
            <person name="Grigoriev I.V."/>
        </authorList>
    </citation>
    <scope>NUCLEOTIDE SEQUENCE [LARGE SCALE GENOMIC DNA]</scope>
    <source>
        <strain evidence="2 3">12-1054</strain>
    </source>
</reference>
<protein>
    <submittedName>
        <fullName evidence="2">Uncharacterized protein</fullName>
    </submittedName>
</protein>
<comment type="caution">
    <text evidence="2">The sequence shown here is derived from an EMBL/GenBank/DDBJ whole genome shotgun (WGS) entry which is preliminary data.</text>
</comment>
<feature type="region of interest" description="Disordered" evidence="1">
    <location>
        <begin position="226"/>
        <end position="253"/>
    </location>
</feature>
<evidence type="ECO:0000313" key="3">
    <source>
        <dbReference type="Proteomes" id="UP000193685"/>
    </source>
</evidence>
<keyword evidence="3" id="KW-1185">Reference proteome</keyword>
<accession>A0A1Y2FM48</accession>
<gene>
    <name evidence="2" type="ORF">BCR37DRAFT_377973</name>
</gene>
<proteinExistence type="predicted"/>
<evidence type="ECO:0000256" key="1">
    <source>
        <dbReference type="SAM" id="MobiDB-lite"/>
    </source>
</evidence>
<feature type="compositionally biased region" description="Basic and acidic residues" evidence="1">
    <location>
        <begin position="238"/>
        <end position="247"/>
    </location>
</feature>
<dbReference type="Proteomes" id="UP000193685">
    <property type="component" value="Unassembled WGS sequence"/>
</dbReference>
<dbReference type="AlphaFoldDB" id="A0A1Y2FM48"/>
<organism evidence="2 3">
    <name type="scientific">Protomyces lactucae-debilis</name>
    <dbReference type="NCBI Taxonomy" id="2754530"/>
    <lineage>
        <taxon>Eukaryota</taxon>
        <taxon>Fungi</taxon>
        <taxon>Dikarya</taxon>
        <taxon>Ascomycota</taxon>
        <taxon>Taphrinomycotina</taxon>
        <taxon>Taphrinomycetes</taxon>
        <taxon>Taphrinales</taxon>
        <taxon>Protomycetaceae</taxon>
        <taxon>Protomyces</taxon>
    </lineage>
</organism>
<dbReference type="EMBL" id="MCFI01000005">
    <property type="protein sequence ID" value="ORY84999.1"/>
    <property type="molecule type" value="Genomic_DNA"/>
</dbReference>